<dbReference type="OrthoDB" id="2690684at2759"/>
<dbReference type="GeneID" id="64695833"/>
<reference evidence="1" key="1">
    <citation type="journal article" date="2020" name="New Phytol.">
        <title>Comparative genomics reveals dynamic genome evolution in host specialist ectomycorrhizal fungi.</title>
        <authorList>
            <person name="Lofgren L.A."/>
            <person name="Nguyen N.H."/>
            <person name="Vilgalys R."/>
            <person name="Ruytinx J."/>
            <person name="Liao H.L."/>
            <person name="Branco S."/>
            <person name="Kuo A."/>
            <person name="LaButti K."/>
            <person name="Lipzen A."/>
            <person name="Andreopoulos W."/>
            <person name="Pangilinan J."/>
            <person name="Riley R."/>
            <person name="Hundley H."/>
            <person name="Na H."/>
            <person name="Barry K."/>
            <person name="Grigoriev I.V."/>
            <person name="Stajich J.E."/>
            <person name="Kennedy P.G."/>
        </authorList>
    </citation>
    <scope>NUCLEOTIDE SEQUENCE</scope>
    <source>
        <strain evidence="1">FC423</strain>
    </source>
</reference>
<dbReference type="Proteomes" id="UP000823399">
    <property type="component" value="Unassembled WGS sequence"/>
</dbReference>
<dbReference type="EMBL" id="JABBWM010000021">
    <property type="protein sequence ID" value="KAG2110394.1"/>
    <property type="molecule type" value="Genomic_DNA"/>
</dbReference>
<keyword evidence="2" id="KW-1185">Reference proteome</keyword>
<protein>
    <submittedName>
        <fullName evidence="1">Uncharacterized protein</fullName>
    </submittedName>
</protein>
<proteinExistence type="predicted"/>
<accession>A0A9P7JVB6</accession>
<sequence>MAKQIEIEAEKDEDVQAALDDLLEGHAGTSSNLGHDDHLEASNMSSNCALPLLTKAGSYGNQDGSKDFSGAATDVSLLDHTSSAFGGSAIWLKTFNIDLLSDPKRKWVWSGLQGFHSYCTVSLTLDNDDAASPATNELEFNCLLESVNCSYLRDYGVIVCKSLHNGVPCSYAVPLERLMRHCYTSKKLAESTPCGPHQITFCKISRKPSTLQIQFLKDILLDYPDIVATCGELRDLCLLPNQHGPILHIHPPIPRLSGDLSHTPVATYCRQHSVKRLAQPVACWLHYFPGTKQIGAMEHIRPYQSKELHDLVDLPRCSDTLLWKLKRAVTKHFLGLFLIEWKFAVNKNRRRRVAISAKAPSLLEEMEHVIHFYVDDVVNSWKINPLTKAQGCDHPSLGRCIAIAPGVKPPVLLLCIGRVIELVIESAHVVWNVEEFRQFLNECDGGAIYDAPIFLLEDN</sequence>
<name>A0A9P7JVB6_9AGAM</name>
<dbReference type="AlphaFoldDB" id="A0A9P7JVB6"/>
<organism evidence="1 2">
    <name type="scientific">Suillus discolor</name>
    <dbReference type="NCBI Taxonomy" id="1912936"/>
    <lineage>
        <taxon>Eukaryota</taxon>
        <taxon>Fungi</taxon>
        <taxon>Dikarya</taxon>
        <taxon>Basidiomycota</taxon>
        <taxon>Agaricomycotina</taxon>
        <taxon>Agaricomycetes</taxon>
        <taxon>Agaricomycetidae</taxon>
        <taxon>Boletales</taxon>
        <taxon>Suillineae</taxon>
        <taxon>Suillaceae</taxon>
        <taxon>Suillus</taxon>
    </lineage>
</organism>
<gene>
    <name evidence="1" type="ORF">F5147DRAFT_652004</name>
</gene>
<dbReference type="RefSeq" id="XP_041294072.1">
    <property type="nucleotide sequence ID" value="XM_041433574.1"/>
</dbReference>
<evidence type="ECO:0000313" key="2">
    <source>
        <dbReference type="Proteomes" id="UP000823399"/>
    </source>
</evidence>
<evidence type="ECO:0000313" key="1">
    <source>
        <dbReference type="EMBL" id="KAG2110394.1"/>
    </source>
</evidence>
<comment type="caution">
    <text evidence="1">The sequence shown here is derived from an EMBL/GenBank/DDBJ whole genome shotgun (WGS) entry which is preliminary data.</text>
</comment>